<gene>
    <name evidence="5" type="ORF">SAMN05192546_1072</name>
</gene>
<dbReference type="GO" id="GO:0003700">
    <property type="term" value="F:DNA-binding transcription factor activity"/>
    <property type="evidence" value="ECO:0007669"/>
    <property type="project" value="InterPro"/>
</dbReference>
<evidence type="ECO:0000256" key="2">
    <source>
        <dbReference type="ARBA" id="ARBA00023125"/>
    </source>
</evidence>
<evidence type="ECO:0000259" key="4">
    <source>
        <dbReference type="PROSITE" id="PS50987"/>
    </source>
</evidence>
<evidence type="ECO:0000313" key="5">
    <source>
        <dbReference type="EMBL" id="SDZ02789.1"/>
    </source>
</evidence>
<protein>
    <submittedName>
        <fullName evidence="5">DNA-binding transcriptional regulator, ArsR family</fullName>
    </submittedName>
</protein>
<dbReference type="Pfam" id="PF01022">
    <property type="entry name" value="HTH_5"/>
    <property type="match status" value="1"/>
</dbReference>
<dbReference type="NCBIfam" id="NF033788">
    <property type="entry name" value="HTH_metalloreg"/>
    <property type="match status" value="1"/>
</dbReference>
<dbReference type="PRINTS" id="PR00778">
    <property type="entry name" value="HTHARSR"/>
</dbReference>
<keyword evidence="1" id="KW-0805">Transcription regulation</keyword>
<dbReference type="InterPro" id="IPR051081">
    <property type="entry name" value="HTH_MetalResp_TranReg"/>
</dbReference>
<keyword evidence="3" id="KW-0804">Transcription</keyword>
<dbReference type="PROSITE" id="PS50987">
    <property type="entry name" value="HTH_ARSR_2"/>
    <property type="match status" value="1"/>
</dbReference>
<evidence type="ECO:0000256" key="1">
    <source>
        <dbReference type="ARBA" id="ARBA00023015"/>
    </source>
</evidence>
<dbReference type="STRING" id="159292.SAMN05192546_1072"/>
<name>A0A1H3PQW0_9FIRM</name>
<dbReference type="Proteomes" id="UP000199230">
    <property type="component" value="Unassembled WGS sequence"/>
</dbReference>
<organism evidence="5 6">
    <name type="scientific">Tindallia californiensis</name>
    <dbReference type="NCBI Taxonomy" id="159292"/>
    <lineage>
        <taxon>Bacteria</taxon>
        <taxon>Bacillati</taxon>
        <taxon>Bacillota</taxon>
        <taxon>Clostridia</taxon>
        <taxon>Peptostreptococcales</taxon>
        <taxon>Tindalliaceae</taxon>
        <taxon>Tindallia</taxon>
    </lineage>
</organism>
<dbReference type="Gene3D" id="1.10.10.10">
    <property type="entry name" value="Winged helix-like DNA-binding domain superfamily/Winged helix DNA-binding domain"/>
    <property type="match status" value="1"/>
</dbReference>
<dbReference type="InterPro" id="IPR001845">
    <property type="entry name" value="HTH_ArsR_DNA-bd_dom"/>
</dbReference>
<keyword evidence="2 5" id="KW-0238">DNA-binding</keyword>
<proteinExistence type="predicted"/>
<evidence type="ECO:0000256" key="3">
    <source>
        <dbReference type="ARBA" id="ARBA00023163"/>
    </source>
</evidence>
<dbReference type="InterPro" id="IPR036390">
    <property type="entry name" value="WH_DNA-bd_sf"/>
</dbReference>
<dbReference type="AlphaFoldDB" id="A0A1H3PQW0"/>
<reference evidence="5 6" key="1">
    <citation type="submission" date="2016-10" db="EMBL/GenBank/DDBJ databases">
        <authorList>
            <person name="de Groot N.N."/>
        </authorList>
    </citation>
    <scope>NUCLEOTIDE SEQUENCE [LARGE SCALE GENOMIC DNA]</scope>
    <source>
        <strain evidence="5 6">APO</strain>
    </source>
</reference>
<evidence type="ECO:0000313" key="6">
    <source>
        <dbReference type="Proteomes" id="UP000199230"/>
    </source>
</evidence>
<accession>A0A1H3PQW0</accession>
<dbReference type="GO" id="GO:0003677">
    <property type="term" value="F:DNA binding"/>
    <property type="evidence" value="ECO:0007669"/>
    <property type="project" value="UniProtKB-KW"/>
</dbReference>
<feature type="domain" description="HTH arsR-type" evidence="4">
    <location>
        <begin position="4"/>
        <end position="98"/>
    </location>
</feature>
<dbReference type="CDD" id="cd00090">
    <property type="entry name" value="HTH_ARSR"/>
    <property type="match status" value="1"/>
</dbReference>
<dbReference type="RefSeq" id="WP_176968373.1">
    <property type="nucleotide sequence ID" value="NZ_FNPV01000007.1"/>
</dbReference>
<keyword evidence="6" id="KW-1185">Reference proteome</keyword>
<dbReference type="SMART" id="SM00418">
    <property type="entry name" value="HTH_ARSR"/>
    <property type="match status" value="1"/>
</dbReference>
<dbReference type="PANTHER" id="PTHR33154">
    <property type="entry name" value="TRANSCRIPTIONAL REGULATOR, ARSR FAMILY"/>
    <property type="match status" value="1"/>
</dbReference>
<dbReference type="PANTHER" id="PTHR33154:SF35">
    <property type="entry name" value="TRANSCRIPTIONAL REGULATOR, ARSR FAMILY"/>
    <property type="match status" value="1"/>
</dbReference>
<sequence>MIEKGEIAIDKLANLFKIFCDVNRLKIFLSLKESPKSVSQIINDTGLSQPLVSFHIKVLRQANVIQSRREGTFVFNELTHPELVSYIESFSEFAEGKIITEDLFTGPNCKPLWLKKD</sequence>
<dbReference type="EMBL" id="FNPV01000007">
    <property type="protein sequence ID" value="SDZ02789.1"/>
    <property type="molecule type" value="Genomic_DNA"/>
</dbReference>
<dbReference type="InterPro" id="IPR011991">
    <property type="entry name" value="ArsR-like_HTH"/>
</dbReference>
<dbReference type="SUPFAM" id="SSF46785">
    <property type="entry name" value="Winged helix' DNA-binding domain"/>
    <property type="match status" value="1"/>
</dbReference>
<dbReference type="InterPro" id="IPR036388">
    <property type="entry name" value="WH-like_DNA-bd_sf"/>
</dbReference>